<organism evidence="3 4">
    <name type="scientific">Spirosoma montaniterrae</name>
    <dbReference type="NCBI Taxonomy" id="1178516"/>
    <lineage>
        <taxon>Bacteria</taxon>
        <taxon>Pseudomonadati</taxon>
        <taxon>Bacteroidota</taxon>
        <taxon>Cytophagia</taxon>
        <taxon>Cytophagales</taxon>
        <taxon>Cytophagaceae</taxon>
        <taxon>Spirosoma</taxon>
    </lineage>
</organism>
<dbReference type="Proteomes" id="UP000187941">
    <property type="component" value="Chromosome"/>
</dbReference>
<sequence length="213" mass="22894">MKNAYQITLALFVIATSPTVAQVAIGLKAGPTFSGVARSSFGAQDSYRIGWQAGLFGDMPVGKSFYLQPALLLTSRGFNSKALLINGNTGEVVRPINYSLRPLYVEMPVLVVHKFDVSKSLRAYVGAGTYMAVGIGGRLLNDAPAIFGSSGLDAKFGRNALFSQFDLGGSLAVGFDIRQRWQLGLNYNAGLRSKSLSNRMFSVTAGMFVGKYR</sequence>
<evidence type="ECO:0000313" key="4">
    <source>
        <dbReference type="Proteomes" id="UP000187941"/>
    </source>
</evidence>
<evidence type="ECO:0000313" key="3">
    <source>
        <dbReference type="EMBL" id="AQG78870.1"/>
    </source>
</evidence>
<keyword evidence="1" id="KW-0732">Signal</keyword>
<gene>
    <name evidence="3" type="ORF">AWR27_05740</name>
</gene>
<protein>
    <recommendedName>
        <fullName evidence="2">Outer membrane protein beta-barrel domain-containing protein</fullName>
    </recommendedName>
</protein>
<dbReference type="InterPro" id="IPR025665">
    <property type="entry name" value="Beta-barrel_OMP_2"/>
</dbReference>
<proteinExistence type="predicted"/>
<reference evidence="3 4" key="1">
    <citation type="submission" date="2016-01" db="EMBL/GenBank/DDBJ databases">
        <authorList>
            <person name="Oliw E.H."/>
        </authorList>
    </citation>
    <scope>NUCLEOTIDE SEQUENCE [LARGE SCALE GENOMIC DNA]</scope>
    <source>
        <strain evidence="3 4">DY10</strain>
    </source>
</reference>
<dbReference type="AlphaFoldDB" id="A0A1P9WU59"/>
<accession>A0A1P9WU59</accession>
<feature type="chain" id="PRO_5012975814" description="Outer membrane protein beta-barrel domain-containing protein" evidence="1">
    <location>
        <begin position="22"/>
        <end position="213"/>
    </location>
</feature>
<feature type="signal peptide" evidence="1">
    <location>
        <begin position="1"/>
        <end position="21"/>
    </location>
</feature>
<evidence type="ECO:0000256" key="1">
    <source>
        <dbReference type="SAM" id="SignalP"/>
    </source>
</evidence>
<dbReference type="Pfam" id="PF13568">
    <property type="entry name" value="OMP_b-brl_2"/>
    <property type="match status" value="1"/>
</dbReference>
<evidence type="ECO:0000259" key="2">
    <source>
        <dbReference type="Pfam" id="PF13568"/>
    </source>
</evidence>
<dbReference type="RefSeq" id="WP_077130313.1">
    <property type="nucleotide sequence ID" value="NZ_CP014263.1"/>
</dbReference>
<keyword evidence="4" id="KW-1185">Reference proteome</keyword>
<name>A0A1P9WU59_9BACT</name>
<dbReference type="STRING" id="1178516.AWR27_05740"/>
<dbReference type="KEGG" id="smon:AWR27_05740"/>
<feature type="domain" description="Outer membrane protein beta-barrel" evidence="2">
    <location>
        <begin position="22"/>
        <end position="193"/>
    </location>
</feature>
<dbReference type="EMBL" id="CP014263">
    <property type="protein sequence ID" value="AQG78870.1"/>
    <property type="molecule type" value="Genomic_DNA"/>
</dbReference>